<keyword evidence="1" id="KW-0175">Coiled coil</keyword>
<reference evidence="5" key="1">
    <citation type="submission" date="2016-11" db="EMBL/GenBank/DDBJ databases">
        <authorList>
            <person name="Varghese N."/>
            <person name="Submissions S."/>
        </authorList>
    </citation>
    <scope>NUCLEOTIDE SEQUENCE [LARGE SCALE GENOMIC DNA]</scope>
    <source>
        <strain evidence="5">DSM 12395</strain>
    </source>
</reference>
<keyword evidence="3" id="KW-1133">Transmembrane helix</keyword>
<dbReference type="AlphaFoldDB" id="A0A1M5ADS5"/>
<feature type="coiled-coil region" evidence="1">
    <location>
        <begin position="36"/>
        <end position="70"/>
    </location>
</feature>
<evidence type="ECO:0000256" key="1">
    <source>
        <dbReference type="SAM" id="Coils"/>
    </source>
</evidence>
<dbReference type="EMBL" id="FQUY01000017">
    <property type="protein sequence ID" value="SHF28277.1"/>
    <property type="molecule type" value="Genomic_DNA"/>
</dbReference>
<name>A0A1M5ADS5_9FIRM</name>
<keyword evidence="3" id="KW-0472">Membrane</keyword>
<dbReference type="Pfam" id="PF11382">
    <property type="entry name" value="MctB"/>
    <property type="match status" value="1"/>
</dbReference>
<sequence length="310" mass="33663">MIIDYRYHIASLVAVFIALGIGILVGSAVLGNEVIVKRQQQLADRLEIQLEELRQKNEAVQARANNLEIDNNIQKQFEKQVLPPLVAGKLAGKRLAIVETNSYGFRDDLVNTLTMAGATVQSVTTVLDGFDLTDRKDKLVTELNLKVSDDNAIVKHLASETARGILTGEKQALLNTLAQAELLKLSGDYGVPIDGVIFIGGSQDQTLVKTEILDYPMIDYFLQQKLPVFGVEETDVTYSYMKAYQKKRVSTVDNVETPPGQLALVMAIAGKPGHYGVKPTAKQLLPPFDTATGGVGNGKPGQSVSGNPRT</sequence>
<dbReference type="OrthoDB" id="2382049at2"/>
<accession>A0A1M5ADS5</accession>
<dbReference type="InterPro" id="IPR021522">
    <property type="entry name" value="MctB"/>
</dbReference>
<evidence type="ECO:0000313" key="5">
    <source>
        <dbReference type="Proteomes" id="UP000184148"/>
    </source>
</evidence>
<evidence type="ECO:0000313" key="4">
    <source>
        <dbReference type="EMBL" id="SHF28277.1"/>
    </source>
</evidence>
<evidence type="ECO:0000256" key="3">
    <source>
        <dbReference type="SAM" id="Phobius"/>
    </source>
</evidence>
<feature type="region of interest" description="Disordered" evidence="2">
    <location>
        <begin position="288"/>
        <end position="310"/>
    </location>
</feature>
<dbReference type="Proteomes" id="UP000184148">
    <property type="component" value="Unassembled WGS sequence"/>
</dbReference>
<keyword evidence="5" id="KW-1185">Reference proteome</keyword>
<dbReference type="RefSeq" id="WP_073239480.1">
    <property type="nucleotide sequence ID" value="NZ_FQUY01000017.1"/>
</dbReference>
<evidence type="ECO:0000256" key="2">
    <source>
        <dbReference type="SAM" id="MobiDB-lite"/>
    </source>
</evidence>
<feature type="compositionally biased region" description="Polar residues" evidence="2">
    <location>
        <begin position="300"/>
        <end position="310"/>
    </location>
</feature>
<keyword evidence="3" id="KW-0812">Transmembrane</keyword>
<proteinExistence type="predicted"/>
<organism evidence="4 5">
    <name type="scientific">Desulforamulus putei DSM 12395</name>
    <dbReference type="NCBI Taxonomy" id="1121429"/>
    <lineage>
        <taxon>Bacteria</taxon>
        <taxon>Bacillati</taxon>
        <taxon>Bacillota</taxon>
        <taxon>Clostridia</taxon>
        <taxon>Eubacteriales</taxon>
        <taxon>Peptococcaceae</taxon>
        <taxon>Desulforamulus</taxon>
    </lineage>
</organism>
<protein>
    <submittedName>
        <fullName evidence="4">Copper transport outer membrane protein, MctB</fullName>
    </submittedName>
</protein>
<dbReference type="GO" id="GO:0055070">
    <property type="term" value="P:copper ion homeostasis"/>
    <property type="evidence" value="ECO:0007669"/>
    <property type="project" value="InterPro"/>
</dbReference>
<dbReference type="STRING" id="1121429.SAMN02745133_02243"/>
<feature type="transmembrane region" description="Helical" evidence="3">
    <location>
        <begin position="7"/>
        <end position="30"/>
    </location>
</feature>
<dbReference type="GO" id="GO:0016020">
    <property type="term" value="C:membrane"/>
    <property type="evidence" value="ECO:0007669"/>
    <property type="project" value="InterPro"/>
</dbReference>
<gene>
    <name evidence="4" type="ORF">SAMN02745133_02243</name>
</gene>